<evidence type="ECO:0008006" key="4">
    <source>
        <dbReference type="Google" id="ProtNLM"/>
    </source>
</evidence>
<dbReference type="SUPFAM" id="SSF51445">
    <property type="entry name" value="(Trans)glycosidases"/>
    <property type="match status" value="1"/>
</dbReference>
<accession>A0A5C5YQ16</accession>
<keyword evidence="3" id="KW-1185">Reference proteome</keyword>
<evidence type="ECO:0000313" key="3">
    <source>
        <dbReference type="Proteomes" id="UP000318478"/>
    </source>
</evidence>
<protein>
    <recommendedName>
        <fullName evidence="4">GTA TIM-barrel-like domain-containing protein</fullName>
    </recommendedName>
</protein>
<dbReference type="Proteomes" id="UP000318478">
    <property type="component" value="Unassembled WGS sequence"/>
</dbReference>
<dbReference type="OrthoDB" id="244475at2"/>
<dbReference type="Gene3D" id="3.20.20.80">
    <property type="entry name" value="Glycosidases"/>
    <property type="match status" value="1"/>
</dbReference>
<feature type="signal peptide" evidence="1">
    <location>
        <begin position="1"/>
        <end position="29"/>
    </location>
</feature>
<dbReference type="RefSeq" id="WP_146587014.1">
    <property type="nucleotide sequence ID" value="NZ_SJPO01000005.1"/>
</dbReference>
<dbReference type="InterPro" id="IPR055151">
    <property type="entry name" value="GH113"/>
</dbReference>
<gene>
    <name evidence="2" type="ORF">Pla123a_23120</name>
</gene>
<dbReference type="AlphaFoldDB" id="A0A5C5YQ16"/>
<sequence length="453" mass="48391" precursor="true">MPPLPERRVSRTLAIAFALGMTLSTSVSAGDPDVYQPNTDPAVGFNLISWANFGGSGANRWREAVRGLHEAGFSEVSISPVRFVNPATGVIASSSSKGPELSHIAAGVAEAKSLGMRVTVNPFVEPENFAFWRGQYDPNPGSQSWSTFWQDYEDYLVEVAVVAQANGADALNVGTELRAITRNSGNNGKWASVIAAVDDAFTGELGYAANWDNYRNGNLTDAVWKNPAIDYLGIDAYFRDTTSNAESDASGADPNEAFITQVEQGWNDRLDNEILPFAASLRAGGGLPVVLTEVGYLPYNRTTVTPQNNSGAVDTDEQVMAFKGLTRALNGRKAELGAIHVWQWGMAGSNGSQWNIAAGAPSDQPNNIPLGKWLSGFVSAPALAGDFNGDSVVDAADYATWRDGTRPVSDYQVWAERYGDALVLPGQVVSIPEPLGVSLALSASLAAIWRGFY</sequence>
<evidence type="ECO:0000313" key="2">
    <source>
        <dbReference type="EMBL" id="TWT76888.1"/>
    </source>
</evidence>
<reference evidence="2 3" key="1">
    <citation type="submission" date="2019-02" db="EMBL/GenBank/DDBJ databases">
        <title>Deep-cultivation of Planctomycetes and their phenomic and genomic characterization uncovers novel biology.</title>
        <authorList>
            <person name="Wiegand S."/>
            <person name="Jogler M."/>
            <person name="Boedeker C."/>
            <person name="Pinto D."/>
            <person name="Vollmers J."/>
            <person name="Rivas-Marin E."/>
            <person name="Kohn T."/>
            <person name="Peeters S.H."/>
            <person name="Heuer A."/>
            <person name="Rast P."/>
            <person name="Oberbeckmann S."/>
            <person name="Bunk B."/>
            <person name="Jeske O."/>
            <person name="Meyerdierks A."/>
            <person name="Storesund J.E."/>
            <person name="Kallscheuer N."/>
            <person name="Luecker S."/>
            <person name="Lage O.M."/>
            <person name="Pohl T."/>
            <person name="Merkel B.J."/>
            <person name="Hornburger P."/>
            <person name="Mueller R.-W."/>
            <person name="Bruemmer F."/>
            <person name="Labrenz M."/>
            <person name="Spormann A.M."/>
            <person name="Op Den Camp H."/>
            <person name="Overmann J."/>
            <person name="Amann R."/>
            <person name="Jetten M.S.M."/>
            <person name="Mascher T."/>
            <person name="Medema M.H."/>
            <person name="Devos D.P."/>
            <person name="Kaster A.-K."/>
            <person name="Ovreas L."/>
            <person name="Rohde M."/>
            <person name="Galperin M.Y."/>
            <person name="Jogler C."/>
        </authorList>
    </citation>
    <scope>NUCLEOTIDE SEQUENCE [LARGE SCALE GENOMIC DNA]</scope>
    <source>
        <strain evidence="2 3">Pla123a</strain>
    </source>
</reference>
<dbReference type="InterPro" id="IPR017853">
    <property type="entry name" value="GH"/>
</dbReference>
<dbReference type="EMBL" id="SJPO01000005">
    <property type="protein sequence ID" value="TWT76888.1"/>
    <property type="molecule type" value="Genomic_DNA"/>
</dbReference>
<feature type="chain" id="PRO_5023146020" description="GTA TIM-barrel-like domain-containing protein" evidence="1">
    <location>
        <begin position="30"/>
        <end position="453"/>
    </location>
</feature>
<dbReference type="Pfam" id="PF22612">
    <property type="entry name" value="GH113"/>
    <property type="match status" value="1"/>
</dbReference>
<proteinExistence type="predicted"/>
<evidence type="ECO:0000256" key="1">
    <source>
        <dbReference type="SAM" id="SignalP"/>
    </source>
</evidence>
<organism evidence="2 3">
    <name type="scientific">Posidoniimonas polymericola</name>
    <dbReference type="NCBI Taxonomy" id="2528002"/>
    <lineage>
        <taxon>Bacteria</taxon>
        <taxon>Pseudomonadati</taxon>
        <taxon>Planctomycetota</taxon>
        <taxon>Planctomycetia</taxon>
        <taxon>Pirellulales</taxon>
        <taxon>Lacipirellulaceae</taxon>
        <taxon>Posidoniimonas</taxon>
    </lineage>
</organism>
<comment type="caution">
    <text evidence="2">The sequence shown here is derived from an EMBL/GenBank/DDBJ whole genome shotgun (WGS) entry which is preliminary data.</text>
</comment>
<keyword evidence="1" id="KW-0732">Signal</keyword>
<name>A0A5C5YQ16_9BACT</name>